<comment type="caution">
    <text evidence="2">The sequence shown here is derived from an EMBL/GenBank/DDBJ whole genome shotgun (WGS) entry which is preliminary data.</text>
</comment>
<dbReference type="EMBL" id="BRXZ01001354">
    <property type="protein sequence ID" value="GMH69108.1"/>
    <property type="molecule type" value="Genomic_DNA"/>
</dbReference>
<feature type="transmembrane region" description="Helical" evidence="1">
    <location>
        <begin position="52"/>
        <end position="73"/>
    </location>
</feature>
<dbReference type="OrthoDB" id="205546at2759"/>
<evidence type="ECO:0000313" key="2">
    <source>
        <dbReference type="EMBL" id="GMH69108.1"/>
    </source>
</evidence>
<gene>
    <name evidence="2" type="ORF">TrRE_jg8392</name>
</gene>
<dbReference type="PANTHER" id="PTHR36774">
    <property type="entry name" value="INSULIN-INDUCED PROTEIN"/>
    <property type="match status" value="1"/>
</dbReference>
<evidence type="ECO:0000313" key="3">
    <source>
        <dbReference type="Proteomes" id="UP001165082"/>
    </source>
</evidence>
<sequence>MGLSGAALGPNLDNYHSAFGVLKYEDPVRLYLPNGLGGGDPLLTTASWVPPMFGSAGLIIGGLYVVLDDALVTTDDKRKPSWPKIWVTISAFTFQYWLSGYLFSSGVDDNSIMAVMTALAALGFCVFDNSLSGLVVSAATALGGPLIEFHCQCMRWEALRWETCPNCDGFGFYESYSSQVKCNCCKGSGQTICRTCFGETGIDPNDLDGVREFMKRRPD</sequence>
<keyword evidence="3" id="KW-1185">Reference proteome</keyword>
<keyword evidence="1" id="KW-0472">Membrane</keyword>
<organism evidence="2 3">
    <name type="scientific">Triparma retinervis</name>
    <dbReference type="NCBI Taxonomy" id="2557542"/>
    <lineage>
        <taxon>Eukaryota</taxon>
        <taxon>Sar</taxon>
        <taxon>Stramenopiles</taxon>
        <taxon>Ochrophyta</taxon>
        <taxon>Bolidophyceae</taxon>
        <taxon>Parmales</taxon>
        <taxon>Triparmaceae</taxon>
        <taxon>Triparma</taxon>
    </lineage>
</organism>
<name>A0A9W7E8A5_9STRA</name>
<feature type="transmembrane region" description="Helical" evidence="1">
    <location>
        <begin position="85"/>
        <end position="104"/>
    </location>
</feature>
<dbReference type="AlphaFoldDB" id="A0A9W7E8A5"/>
<evidence type="ECO:0000256" key="1">
    <source>
        <dbReference type="SAM" id="Phobius"/>
    </source>
</evidence>
<keyword evidence="1" id="KW-0812">Transmembrane</keyword>
<dbReference type="Proteomes" id="UP001165082">
    <property type="component" value="Unassembled WGS sequence"/>
</dbReference>
<keyword evidence="1" id="KW-1133">Transmembrane helix</keyword>
<proteinExistence type="predicted"/>
<accession>A0A9W7E8A5</accession>
<protein>
    <submittedName>
        <fullName evidence="2">Uncharacterized protein</fullName>
    </submittedName>
</protein>
<dbReference type="PANTHER" id="PTHR36774:SF1">
    <property type="entry name" value="INSULIN-INDUCED PROTEIN"/>
    <property type="match status" value="1"/>
</dbReference>
<reference evidence="2" key="1">
    <citation type="submission" date="2022-07" db="EMBL/GenBank/DDBJ databases">
        <title>Genome analysis of Parmales, a sister group of diatoms, reveals the evolutionary specialization of diatoms from phago-mixotrophs to photoautotrophs.</title>
        <authorList>
            <person name="Ban H."/>
            <person name="Sato S."/>
            <person name="Yoshikawa S."/>
            <person name="Kazumasa Y."/>
            <person name="Nakamura Y."/>
            <person name="Ichinomiya M."/>
            <person name="Saitoh K."/>
            <person name="Sato N."/>
            <person name="Blanc-Mathieu R."/>
            <person name="Endo H."/>
            <person name="Kuwata A."/>
            <person name="Ogata H."/>
        </authorList>
    </citation>
    <scope>NUCLEOTIDE SEQUENCE</scope>
</reference>
<feature type="transmembrane region" description="Helical" evidence="1">
    <location>
        <begin position="110"/>
        <end position="127"/>
    </location>
</feature>